<organism evidence="1 2">
    <name type="scientific">Wuchereria bancrofti</name>
    <dbReference type="NCBI Taxonomy" id="6293"/>
    <lineage>
        <taxon>Eukaryota</taxon>
        <taxon>Metazoa</taxon>
        <taxon>Ecdysozoa</taxon>
        <taxon>Nematoda</taxon>
        <taxon>Chromadorea</taxon>
        <taxon>Rhabditida</taxon>
        <taxon>Spirurina</taxon>
        <taxon>Spiruromorpha</taxon>
        <taxon>Filarioidea</taxon>
        <taxon>Onchocercidae</taxon>
        <taxon>Wuchereria</taxon>
    </lineage>
</organism>
<name>J9AFQ7_WUCBA</name>
<dbReference type="Proteomes" id="UP000004810">
    <property type="component" value="Unassembled WGS sequence"/>
</dbReference>
<evidence type="ECO:0000313" key="1">
    <source>
        <dbReference type="EMBL" id="EJW72895.1"/>
    </source>
</evidence>
<reference evidence="2" key="1">
    <citation type="submission" date="2012-08" db="EMBL/GenBank/DDBJ databases">
        <title>The Genome Sequence of Wuchereria bancrofti.</title>
        <authorList>
            <person name="Nutman T.B."/>
            <person name="Fink D.L."/>
            <person name="Russ C."/>
            <person name="Young S."/>
            <person name="Zeng Q."/>
            <person name="Koehrsen M."/>
            <person name="Alvarado L."/>
            <person name="Berlin A."/>
            <person name="Chapman S.B."/>
            <person name="Chen Z."/>
            <person name="Freedman E."/>
            <person name="Gellesch M."/>
            <person name="Goldberg J."/>
            <person name="Griggs A."/>
            <person name="Gujja S."/>
            <person name="Heilman E.R."/>
            <person name="Heiman D."/>
            <person name="Hepburn T."/>
            <person name="Howarth C."/>
            <person name="Jen D."/>
            <person name="Larson L."/>
            <person name="Lewis B."/>
            <person name="Mehta T."/>
            <person name="Park D."/>
            <person name="Pearson M."/>
            <person name="Roberts A."/>
            <person name="Saif S."/>
            <person name="Shea T."/>
            <person name="Shenoy N."/>
            <person name="Sisk P."/>
            <person name="Stolte C."/>
            <person name="Sykes S."/>
            <person name="Walk T."/>
            <person name="White J."/>
            <person name="Yandava C."/>
            <person name="Haas B."/>
            <person name="Henn M.R."/>
            <person name="Nusbaum C."/>
            <person name="Birren B."/>
        </authorList>
    </citation>
    <scope>NUCLEOTIDE SEQUENCE [LARGE SCALE GENOMIC DNA]</scope>
    <source>
        <strain evidence="2">NA</strain>
    </source>
</reference>
<evidence type="ECO:0000313" key="2">
    <source>
        <dbReference type="Proteomes" id="UP000004810"/>
    </source>
</evidence>
<proteinExistence type="predicted"/>
<protein>
    <submittedName>
        <fullName evidence="1">Uncharacterized protein</fullName>
    </submittedName>
</protein>
<gene>
    <name evidence="1" type="ORF">WUBG_16195</name>
</gene>
<comment type="caution">
    <text evidence="1">The sequence shown here is derived from an EMBL/GenBank/DDBJ whole genome shotgun (WGS) entry which is preliminary data.</text>
</comment>
<sequence>MHNGARMSCKKLGCEAPLRNLSTARNASGNAWPSLQSEEL</sequence>
<dbReference type="EMBL" id="ADBV01015164">
    <property type="protein sequence ID" value="EJW72895.1"/>
    <property type="molecule type" value="Genomic_DNA"/>
</dbReference>
<dbReference type="AlphaFoldDB" id="J9AFQ7"/>
<accession>J9AFQ7</accession>